<evidence type="ECO:0000256" key="12">
    <source>
        <dbReference type="ARBA" id="ARBA00023288"/>
    </source>
</evidence>
<gene>
    <name evidence="13 15" type="primary">lolB</name>
    <name evidence="15" type="ORF">MO867_05360</name>
</gene>
<organism evidence="15 16">
    <name type="scientific">Microbulbifer okhotskensis</name>
    <dbReference type="NCBI Taxonomy" id="2926617"/>
    <lineage>
        <taxon>Bacteria</taxon>
        <taxon>Pseudomonadati</taxon>
        <taxon>Pseudomonadota</taxon>
        <taxon>Gammaproteobacteria</taxon>
        <taxon>Cellvibrionales</taxon>
        <taxon>Microbulbiferaceae</taxon>
        <taxon>Microbulbifer</taxon>
    </lineage>
</organism>
<comment type="caution">
    <text evidence="15">The sequence shown here is derived from an EMBL/GenBank/DDBJ whole genome shotgun (WGS) entry which is preliminary data.</text>
</comment>
<sequence length="214" mass="23035">MHQTIEKTIARKFHWLLLASLALLISACAGQKTKEQPEKPGSTVENNAPQTVVEFTQWNLKGKLGVRSPKENGSANLAWLQGGAENFRLHLSGPLGAGTTIITGSAGGVSLVRGGQPPIYARNPAELTQEALGWPLPAREMFYWVRGLPAPGAKNGEQRNAQGQLQSLQQSGWALTFSDYRSEGSFMLPARIKAQTNGPAGPVLVTLVIKDWGL</sequence>
<dbReference type="GO" id="GO:0009279">
    <property type="term" value="C:cell outer membrane"/>
    <property type="evidence" value="ECO:0007669"/>
    <property type="project" value="UniProtKB-SubCell"/>
</dbReference>
<keyword evidence="6 13" id="KW-0732">Signal</keyword>
<evidence type="ECO:0000256" key="1">
    <source>
        <dbReference type="ARBA" id="ARBA00004459"/>
    </source>
</evidence>
<keyword evidence="12 13" id="KW-0449">Lipoprotein</keyword>
<keyword evidence="5 13" id="KW-0813">Transport</keyword>
<evidence type="ECO:0000256" key="4">
    <source>
        <dbReference type="ARBA" id="ARBA00016202"/>
    </source>
</evidence>
<evidence type="ECO:0000256" key="6">
    <source>
        <dbReference type="ARBA" id="ARBA00022729"/>
    </source>
</evidence>
<name>A0A9X2J457_9GAMM</name>
<dbReference type="AlphaFoldDB" id="A0A9X2J457"/>
<proteinExistence type="inferred from homology"/>
<dbReference type="HAMAP" id="MF_00233">
    <property type="entry name" value="LolB"/>
    <property type="match status" value="1"/>
</dbReference>
<comment type="subcellular location">
    <subcellularLocation>
        <location evidence="1 13">Cell outer membrane</location>
        <topology evidence="1 13">Lipid-anchor</topology>
    </subcellularLocation>
</comment>
<dbReference type="CDD" id="cd16326">
    <property type="entry name" value="LolB"/>
    <property type="match status" value="1"/>
</dbReference>
<evidence type="ECO:0000256" key="14">
    <source>
        <dbReference type="SAM" id="SignalP"/>
    </source>
</evidence>
<evidence type="ECO:0000256" key="5">
    <source>
        <dbReference type="ARBA" id="ARBA00022448"/>
    </source>
</evidence>
<evidence type="ECO:0000313" key="15">
    <source>
        <dbReference type="EMBL" id="MCO1333763.1"/>
    </source>
</evidence>
<dbReference type="SUPFAM" id="SSF89392">
    <property type="entry name" value="Prokaryotic lipoproteins and lipoprotein localization factors"/>
    <property type="match status" value="1"/>
</dbReference>
<evidence type="ECO:0000256" key="8">
    <source>
        <dbReference type="ARBA" id="ARBA00023136"/>
    </source>
</evidence>
<evidence type="ECO:0000256" key="10">
    <source>
        <dbReference type="ARBA" id="ARBA00023186"/>
    </source>
</evidence>
<accession>A0A9X2J457</accession>
<dbReference type="RefSeq" id="WP_252465208.1">
    <property type="nucleotide sequence ID" value="NZ_JALBWM010000014.1"/>
</dbReference>
<dbReference type="NCBIfam" id="TIGR00548">
    <property type="entry name" value="lolB"/>
    <property type="match status" value="1"/>
</dbReference>
<comment type="similarity">
    <text evidence="2 13">Belongs to the LolB family.</text>
</comment>
<protein>
    <recommendedName>
        <fullName evidence="4 13">Outer-membrane lipoprotein LolB</fullName>
    </recommendedName>
</protein>
<keyword evidence="10 13" id="KW-0143">Chaperone</keyword>
<keyword evidence="9 13" id="KW-0564">Palmitate</keyword>
<dbReference type="GO" id="GO:0015031">
    <property type="term" value="P:protein transport"/>
    <property type="evidence" value="ECO:0007669"/>
    <property type="project" value="UniProtKB-KW"/>
</dbReference>
<dbReference type="GO" id="GO:0044874">
    <property type="term" value="P:lipoprotein localization to outer membrane"/>
    <property type="evidence" value="ECO:0007669"/>
    <property type="project" value="UniProtKB-UniRule"/>
</dbReference>
<dbReference type="Proteomes" id="UP001139028">
    <property type="component" value="Unassembled WGS sequence"/>
</dbReference>
<evidence type="ECO:0000256" key="9">
    <source>
        <dbReference type="ARBA" id="ARBA00023139"/>
    </source>
</evidence>
<evidence type="ECO:0000313" key="16">
    <source>
        <dbReference type="Proteomes" id="UP001139028"/>
    </source>
</evidence>
<keyword evidence="16" id="KW-1185">Reference proteome</keyword>
<keyword evidence="11 13" id="KW-0998">Cell outer membrane</keyword>
<dbReference type="Gene3D" id="2.50.20.10">
    <property type="entry name" value="Lipoprotein localisation LolA/LolB/LppX"/>
    <property type="match status" value="1"/>
</dbReference>
<reference evidence="15" key="1">
    <citation type="journal article" date="2022" name="Arch. Microbiol.">
        <title>Microbulbifer okhotskensis sp. nov., isolated from a deep bottom sediment of the Okhotsk Sea.</title>
        <authorList>
            <person name="Romanenko L."/>
            <person name="Kurilenko V."/>
            <person name="Otstavnykh N."/>
            <person name="Velansky P."/>
            <person name="Isaeva M."/>
            <person name="Mikhailov V."/>
        </authorList>
    </citation>
    <scope>NUCLEOTIDE SEQUENCE</scope>
    <source>
        <strain evidence="15">OS29</strain>
    </source>
</reference>
<dbReference type="PROSITE" id="PS51257">
    <property type="entry name" value="PROKAR_LIPOPROTEIN"/>
    <property type="match status" value="1"/>
</dbReference>
<evidence type="ECO:0000256" key="13">
    <source>
        <dbReference type="HAMAP-Rule" id="MF_00233"/>
    </source>
</evidence>
<dbReference type="InterPro" id="IPR004565">
    <property type="entry name" value="OM_lipoprot_LolB"/>
</dbReference>
<dbReference type="Pfam" id="PF03550">
    <property type="entry name" value="LolB"/>
    <property type="match status" value="1"/>
</dbReference>
<evidence type="ECO:0000256" key="3">
    <source>
        <dbReference type="ARBA" id="ARBA00011245"/>
    </source>
</evidence>
<feature type="chain" id="PRO_5040726073" description="Outer-membrane lipoprotein LolB" evidence="14">
    <location>
        <begin position="30"/>
        <end position="214"/>
    </location>
</feature>
<evidence type="ECO:0000256" key="11">
    <source>
        <dbReference type="ARBA" id="ARBA00023237"/>
    </source>
</evidence>
<dbReference type="EMBL" id="JALBWM010000014">
    <property type="protein sequence ID" value="MCO1333763.1"/>
    <property type="molecule type" value="Genomic_DNA"/>
</dbReference>
<dbReference type="InterPro" id="IPR029046">
    <property type="entry name" value="LolA/LolB/LppX"/>
</dbReference>
<evidence type="ECO:0000256" key="2">
    <source>
        <dbReference type="ARBA" id="ARBA00009696"/>
    </source>
</evidence>
<evidence type="ECO:0000256" key="7">
    <source>
        <dbReference type="ARBA" id="ARBA00022927"/>
    </source>
</evidence>
<comment type="subunit">
    <text evidence="3 13">Monomer.</text>
</comment>
<feature type="signal peptide" evidence="14">
    <location>
        <begin position="1"/>
        <end position="29"/>
    </location>
</feature>
<keyword evidence="8 13" id="KW-0472">Membrane</keyword>
<comment type="function">
    <text evidence="13">Plays a critical role in the incorporation of lipoproteins in the outer membrane after they are released by the LolA protein.</text>
</comment>
<keyword evidence="7 13" id="KW-0653">Protein transport</keyword>